<evidence type="ECO:0000313" key="3">
    <source>
        <dbReference type="EMBL" id="GEQ96784.1"/>
    </source>
</evidence>
<organism evidence="3 4">
    <name type="scientific">Iodidimonas gelatinilytica</name>
    <dbReference type="NCBI Taxonomy" id="1236966"/>
    <lineage>
        <taxon>Bacteria</taxon>
        <taxon>Pseudomonadati</taxon>
        <taxon>Pseudomonadota</taxon>
        <taxon>Alphaproteobacteria</taxon>
        <taxon>Iodidimonadales</taxon>
        <taxon>Iodidimonadaceae</taxon>
        <taxon>Iodidimonas</taxon>
    </lineage>
</organism>
<dbReference type="GO" id="GO:0009253">
    <property type="term" value="P:peptidoglycan catabolic process"/>
    <property type="evidence" value="ECO:0007669"/>
    <property type="project" value="TreeGrafter"/>
</dbReference>
<dbReference type="EMBL" id="BKCL01000001">
    <property type="protein sequence ID" value="GEQ96784.1"/>
    <property type="molecule type" value="Genomic_DNA"/>
</dbReference>
<dbReference type="Gene3D" id="1.10.8.350">
    <property type="entry name" value="Bacterial muramidase"/>
    <property type="match status" value="1"/>
</dbReference>
<dbReference type="Proteomes" id="UP000322084">
    <property type="component" value="Unassembled WGS sequence"/>
</dbReference>
<dbReference type="RefSeq" id="WP_210431158.1">
    <property type="nucleotide sequence ID" value="NZ_BKCL01000001.1"/>
</dbReference>
<feature type="signal peptide" evidence="1">
    <location>
        <begin position="1"/>
        <end position="22"/>
    </location>
</feature>
<dbReference type="FunFam" id="1.10.8.350:FF:000001">
    <property type="entry name" value="Lytic murein transglycosylase B"/>
    <property type="match status" value="1"/>
</dbReference>
<dbReference type="PANTHER" id="PTHR30163:SF8">
    <property type="entry name" value="LYTIC MUREIN TRANSGLYCOSYLASE"/>
    <property type="match status" value="1"/>
</dbReference>
<keyword evidence="1" id="KW-0732">Signal</keyword>
<dbReference type="Pfam" id="PF13406">
    <property type="entry name" value="SLT_2"/>
    <property type="match status" value="1"/>
</dbReference>
<evidence type="ECO:0000256" key="1">
    <source>
        <dbReference type="SAM" id="SignalP"/>
    </source>
</evidence>
<dbReference type="PANTHER" id="PTHR30163">
    <property type="entry name" value="MEMBRANE-BOUND LYTIC MUREIN TRANSGLYCOSYLASE B"/>
    <property type="match status" value="1"/>
</dbReference>
<feature type="domain" description="Transglycosylase SLT" evidence="2">
    <location>
        <begin position="38"/>
        <end position="345"/>
    </location>
</feature>
<evidence type="ECO:0000259" key="2">
    <source>
        <dbReference type="Pfam" id="PF13406"/>
    </source>
</evidence>
<sequence length="351" mass="38788">MRIFASIAAFLVFASANLGAWAQSETEAMAEKPSVPVFAEWLEGVRLEARERGISQATIDAALSDIHPNERVVELDRKQPEFTQTFEQYLEKRVSDIRIKRGREMMVKHRDSLRKVAEKYGVQPRFIAAIWGLETNYGAYTGGMNVVQSLATLAYDQRRAAFFRKQLFAALTIIDEGHIAAADMMGSWAGAMGQSQFMPTSFNAYAQDFDGDGRRDIWTTEADVFASIAYYLASHGWRGDMTWGRAVLIPAGMSPTEGDLAQTTPPKSCGRALKAHSKSLGLADWQKLGVRRLNGEALPEAPFAASMVQPGSTEGRAYLTYKNYRAILSYNCSNLYAMAVGHLADALKSAE</sequence>
<comment type="caution">
    <text evidence="3">The sequence shown here is derived from an EMBL/GenBank/DDBJ whole genome shotgun (WGS) entry which is preliminary data.</text>
</comment>
<dbReference type="GO" id="GO:0008933">
    <property type="term" value="F:peptidoglycan lytic transglycosylase activity"/>
    <property type="evidence" value="ECO:0007669"/>
    <property type="project" value="TreeGrafter"/>
</dbReference>
<dbReference type="CDD" id="cd13399">
    <property type="entry name" value="Slt35-like"/>
    <property type="match status" value="1"/>
</dbReference>
<reference evidence="3 4" key="1">
    <citation type="submission" date="2019-09" db="EMBL/GenBank/DDBJ databases">
        <title>NBRP : Genome information of microbial organism related human and environment.</title>
        <authorList>
            <person name="Hattori M."/>
            <person name="Oshima K."/>
            <person name="Inaba H."/>
            <person name="Suda W."/>
            <person name="Sakamoto M."/>
            <person name="Iino T."/>
            <person name="Kitahara M."/>
            <person name="Oshida Y."/>
            <person name="Iida T."/>
            <person name="Kudo T."/>
            <person name="Itoh T."/>
            <person name="Ohkuma M."/>
        </authorList>
    </citation>
    <scope>NUCLEOTIDE SEQUENCE [LARGE SCALE GENOMIC DNA]</scope>
    <source>
        <strain evidence="3 4">Hi-2</strain>
    </source>
</reference>
<gene>
    <name evidence="3" type="primary">mltB</name>
    <name evidence="3" type="ORF">JCM17844_04210</name>
</gene>
<dbReference type="InterPro" id="IPR023346">
    <property type="entry name" value="Lysozyme-like_dom_sf"/>
</dbReference>
<dbReference type="InterPro" id="IPR011970">
    <property type="entry name" value="MltB_2"/>
</dbReference>
<dbReference type="NCBIfam" id="TIGR02283">
    <property type="entry name" value="MltB_2"/>
    <property type="match status" value="1"/>
</dbReference>
<protein>
    <submittedName>
        <fullName evidence="3">Murein transglycosylase</fullName>
    </submittedName>
</protein>
<dbReference type="Gene3D" id="1.10.530.10">
    <property type="match status" value="1"/>
</dbReference>
<name>A0A5A7MMA0_9PROT</name>
<dbReference type="InterPro" id="IPR043426">
    <property type="entry name" value="MltB-like"/>
</dbReference>
<evidence type="ECO:0000313" key="4">
    <source>
        <dbReference type="Proteomes" id="UP000322084"/>
    </source>
</evidence>
<dbReference type="SUPFAM" id="SSF53955">
    <property type="entry name" value="Lysozyme-like"/>
    <property type="match status" value="1"/>
</dbReference>
<dbReference type="AlphaFoldDB" id="A0A5A7MMA0"/>
<proteinExistence type="predicted"/>
<accession>A0A5A7MMA0</accession>
<feature type="chain" id="PRO_5022970293" evidence="1">
    <location>
        <begin position="23"/>
        <end position="351"/>
    </location>
</feature>
<dbReference type="InterPro" id="IPR031304">
    <property type="entry name" value="SLT_2"/>
</dbReference>